<keyword evidence="2" id="KW-1185">Reference proteome</keyword>
<dbReference type="AlphaFoldDB" id="A0A1W6K223"/>
<dbReference type="EMBL" id="CP020477">
    <property type="protein sequence ID" value="ARM76522.1"/>
    <property type="molecule type" value="Genomic_DNA"/>
</dbReference>
<name>A0A1W6K223_9CREN</name>
<evidence type="ECO:0000313" key="2">
    <source>
        <dbReference type="Proteomes" id="UP000193404"/>
    </source>
</evidence>
<dbReference type="STRING" id="282676.B6F84_11170"/>
<protein>
    <submittedName>
        <fullName evidence="1">Uncharacterized protein</fullName>
    </submittedName>
</protein>
<dbReference type="OrthoDB" id="36088at2157"/>
<proteinExistence type="predicted"/>
<reference evidence="1 2" key="1">
    <citation type="submission" date="2017-03" db="EMBL/GenBank/DDBJ databases">
        <title>Sulfur activation and transportation mechanism of thermophilic Archaea Acidianus manzaensis YN-25.</title>
        <authorList>
            <person name="Ma Y."/>
            <person name="Yang Y."/>
            <person name="Xia J."/>
        </authorList>
    </citation>
    <scope>NUCLEOTIDE SEQUENCE [LARGE SCALE GENOMIC DNA]</scope>
    <source>
        <strain evidence="1 2">YN-25</strain>
    </source>
</reference>
<gene>
    <name evidence="1" type="ORF">B6F84_11170</name>
</gene>
<organism evidence="1 2">
    <name type="scientific">Acidianus manzaensis</name>
    <dbReference type="NCBI Taxonomy" id="282676"/>
    <lineage>
        <taxon>Archaea</taxon>
        <taxon>Thermoproteota</taxon>
        <taxon>Thermoprotei</taxon>
        <taxon>Sulfolobales</taxon>
        <taxon>Sulfolobaceae</taxon>
        <taxon>Acidianus</taxon>
    </lineage>
</organism>
<dbReference type="RefSeq" id="WP_148692313.1">
    <property type="nucleotide sequence ID" value="NZ_CP020477.1"/>
</dbReference>
<evidence type="ECO:0000313" key="1">
    <source>
        <dbReference type="EMBL" id="ARM76522.1"/>
    </source>
</evidence>
<dbReference type="KEGG" id="aman:B6F84_11170"/>
<dbReference type="Proteomes" id="UP000193404">
    <property type="component" value="Chromosome"/>
</dbReference>
<dbReference type="GeneID" id="41591492"/>
<sequence>MFEVTLQVLEDSIKIKDTFYLMENVLSEICSPLRIGASYICSISKAGLITVYLLQDSANARFQLNIKIQSEDAEELTSNLNKISSMLKQNNIHITLVNNSFRTS</sequence>
<accession>A0A1W6K223</accession>